<proteinExistence type="predicted"/>
<sequence>MAPTLPPRAPTDEGTESVSIARGLWFTEQKACTKAVRIYAATHNMTVKVAAGKRRYRCLDTNAAEIQTEVTLLRSKRSNIDSVNLAREASTS</sequence>
<keyword evidence="2" id="KW-1185">Reference proteome</keyword>
<organism evidence="1 2">
    <name type="scientific">Phytophthora megakarya</name>
    <dbReference type="NCBI Taxonomy" id="4795"/>
    <lineage>
        <taxon>Eukaryota</taxon>
        <taxon>Sar</taxon>
        <taxon>Stramenopiles</taxon>
        <taxon>Oomycota</taxon>
        <taxon>Peronosporomycetes</taxon>
        <taxon>Peronosporales</taxon>
        <taxon>Peronosporaceae</taxon>
        <taxon>Phytophthora</taxon>
    </lineage>
</organism>
<comment type="caution">
    <text evidence="1">The sequence shown here is derived from an EMBL/GenBank/DDBJ whole genome shotgun (WGS) entry which is preliminary data.</text>
</comment>
<evidence type="ECO:0000313" key="2">
    <source>
        <dbReference type="Proteomes" id="UP000198211"/>
    </source>
</evidence>
<gene>
    <name evidence="1" type="ORF">PHMEG_00011067</name>
</gene>
<reference evidence="2" key="1">
    <citation type="submission" date="2017-03" db="EMBL/GenBank/DDBJ databases">
        <title>Phytopthora megakarya and P. palmivora, two closely related causual agents of cacao black pod achieved similar genome size and gene model numbers by different mechanisms.</title>
        <authorList>
            <person name="Ali S."/>
            <person name="Shao J."/>
            <person name="Larry D.J."/>
            <person name="Kronmiller B."/>
            <person name="Shen D."/>
            <person name="Strem M.D."/>
            <person name="Melnick R.L."/>
            <person name="Guiltinan M.J."/>
            <person name="Tyler B.M."/>
            <person name="Meinhardt L.W."/>
            <person name="Bailey B.A."/>
        </authorList>
    </citation>
    <scope>NUCLEOTIDE SEQUENCE [LARGE SCALE GENOMIC DNA]</scope>
    <source>
        <strain evidence="2">zdho120</strain>
    </source>
</reference>
<name>A0A225WC51_9STRA</name>
<dbReference type="AlphaFoldDB" id="A0A225WC51"/>
<dbReference type="Proteomes" id="UP000198211">
    <property type="component" value="Unassembled WGS sequence"/>
</dbReference>
<evidence type="ECO:0000313" key="1">
    <source>
        <dbReference type="EMBL" id="OWZ15316.1"/>
    </source>
</evidence>
<protein>
    <submittedName>
        <fullName evidence="1">Uncharacterized protein</fullName>
    </submittedName>
</protein>
<accession>A0A225WC51</accession>
<dbReference type="EMBL" id="NBNE01001150">
    <property type="protein sequence ID" value="OWZ15316.1"/>
    <property type="molecule type" value="Genomic_DNA"/>
</dbReference>